<dbReference type="AlphaFoldDB" id="A0A7H1BH72"/>
<evidence type="ECO:0000313" key="4">
    <source>
        <dbReference type="Proteomes" id="UP000516428"/>
    </source>
</evidence>
<gene>
    <name evidence="3" type="ORF">IAG42_33680</name>
</gene>
<dbReference type="InterPro" id="IPR000182">
    <property type="entry name" value="GNAT_dom"/>
</dbReference>
<feature type="region of interest" description="Disordered" evidence="1">
    <location>
        <begin position="156"/>
        <end position="195"/>
    </location>
</feature>
<proteinExistence type="predicted"/>
<name>A0A7H1BH72_9ACTN</name>
<dbReference type="InterPro" id="IPR016181">
    <property type="entry name" value="Acyl_CoA_acyltransferase"/>
</dbReference>
<keyword evidence="3" id="KW-0808">Transferase</keyword>
<dbReference type="Pfam" id="PF13302">
    <property type="entry name" value="Acetyltransf_3"/>
    <property type="match status" value="1"/>
</dbReference>
<accession>A0A7H1BH72</accession>
<evidence type="ECO:0000313" key="3">
    <source>
        <dbReference type="EMBL" id="QNS08077.1"/>
    </source>
</evidence>
<feature type="domain" description="N-acetyltransferase" evidence="2">
    <location>
        <begin position="13"/>
        <end position="173"/>
    </location>
</feature>
<sequence length="195" mass="20439">MNTDTLVLGSGDLTLRPWESADAAVLPALMDDDALRRWTTHRVTDTAGARRWIAEQNASRGTGERFCFAVVADGEVAGHAVVKRPGGTGPVAEVGYWIGAPARGRGLAGRAVALLTDWAFTTPALTRVQLIHNEGNPASCRVAEKAGFALTEILPPLPGKPGEGHLHVRERVEPQGTSAHASTSSSSSGRNSAAT</sequence>
<dbReference type="KEGG" id="sxn:IAG42_33680"/>
<dbReference type="SUPFAM" id="SSF55729">
    <property type="entry name" value="Acyl-CoA N-acyltransferases (Nat)"/>
    <property type="match status" value="1"/>
</dbReference>
<reference evidence="3 4" key="1">
    <citation type="submission" date="2020-09" db="EMBL/GenBank/DDBJ databases">
        <title>A novel species.</title>
        <authorList>
            <person name="Gao J."/>
        </authorList>
    </citation>
    <scope>NUCLEOTIDE SEQUENCE [LARGE SCALE GENOMIC DNA]</scope>
    <source>
        <strain evidence="3 4">CRXT-Y-14</strain>
    </source>
</reference>
<keyword evidence="4" id="KW-1185">Reference proteome</keyword>
<dbReference type="RefSeq" id="WP_188340738.1">
    <property type="nucleotide sequence ID" value="NZ_CP061281.1"/>
</dbReference>
<feature type="compositionally biased region" description="Basic and acidic residues" evidence="1">
    <location>
        <begin position="162"/>
        <end position="173"/>
    </location>
</feature>
<dbReference type="CDD" id="cd04301">
    <property type="entry name" value="NAT_SF"/>
    <property type="match status" value="1"/>
</dbReference>
<evidence type="ECO:0000259" key="2">
    <source>
        <dbReference type="PROSITE" id="PS51186"/>
    </source>
</evidence>
<dbReference type="PANTHER" id="PTHR43792">
    <property type="entry name" value="GNAT FAMILY, PUTATIVE (AFU_ORTHOLOGUE AFUA_3G00765)-RELATED-RELATED"/>
    <property type="match status" value="1"/>
</dbReference>
<dbReference type="GO" id="GO:0016747">
    <property type="term" value="F:acyltransferase activity, transferring groups other than amino-acyl groups"/>
    <property type="evidence" value="ECO:0007669"/>
    <property type="project" value="InterPro"/>
</dbReference>
<dbReference type="InterPro" id="IPR051531">
    <property type="entry name" value="N-acetyltransferase"/>
</dbReference>
<dbReference type="Gene3D" id="3.40.630.30">
    <property type="match status" value="1"/>
</dbReference>
<protein>
    <submittedName>
        <fullName evidence="3">GNAT family N-acetyltransferase</fullName>
    </submittedName>
</protein>
<evidence type="ECO:0000256" key="1">
    <source>
        <dbReference type="SAM" id="MobiDB-lite"/>
    </source>
</evidence>
<dbReference type="Proteomes" id="UP000516428">
    <property type="component" value="Chromosome"/>
</dbReference>
<organism evidence="3 4">
    <name type="scientific">Streptomyces xanthii</name>
    <dbReference type="NCBI Taxonomy" id="2768069"/>
    <lineage>
        <taxon>Bacteria</taxon>
        <taxon>Bacillati</taxon>
        <taxon>Actinomycetota</taxon>
        <taxon>Actinomycetes</taxon>
        <taxon>Kitasatosporales</taxon>
        <taxon>Streptomycetaceae</taxon>
        <taxon>Streptomyces</taxon>
    </lineage>
</organism>
<feature type="compositionally biased region" description="Low complexity" evidence="1">
    <location>
        <begin position="177"/>
        <end position="195"/>
    </location>
</feature>
<dbReference type="EMBL" id="CP061281">
    <property type="protein sequence ID" value="QNS08077.1"/>
    <property type="molecule type" value="Genomic_DNA"/>
</dbReference>
<dbReference type="PROSITE" id="PS51186">
    <property type="entry name" value="GNAT"/>
    <property type="match status" value="1"/>
</dbReference>